<organism evidence="6 7">
    <name type="scientific">Triparma columacea</name>
    <dbReference type="NCBI Taxonomy" id="722753"/>
    <lineage>
        <taxon>Eukaryota</taxon>
        <taxon>Sar</taxon>
        <taxon>Stramenopiles</taxon>
        <taxon>Ochrophyta</taxon>
        <taxon>Bolidophyceae</taxon>
        <taxon>Parmales</taxon>
        <taxon>Triparmaceae</taxon>
        <taxon>Triparma</taxon>
    </lineage>
</organism>
<dbReference type="Pfam" id="PF07496">
    <property type="entry name" value="zf-CW"/>
    <property type="match status" value="1"/>
</dbReference>
<dbReference type="PANTHER" id="PTHR46524:SF7">
    <property type="entry name" value="CW-TYPE ZINC FINGER"/>
    <property type="match status" value="1"/>
</dbReference>
<feature type="compositionally biased region" description="Low complexity" evidence="4">
    <location>
        <begin position="393"/>
        <end position="412"/>
    </location>
</feature>
<feature type="domain" description="CW-type" evidence="5">
    <location>
        <begin position="80"/>
        <end position="133"/>
    </location>
</feature>
<evidence type="ECO:0000313" key="7">
    <source>
        <dbReference type="Proteomes" id="UP001165065"/>
    </source>
</evidence>
<protein>
    <recommendedName>
        <fullName evidence="5">CW-type domain-containing protein</fullName>
    </recommendedName>
</protein>
<evidence type="ECO:0000256" key="2">
    <source>
        <dbReference type="ARBA" id="ARBA00022771"/>
    </source>
</evidence>
<feature type="region of interest" description="Disordered" evidence="4">
    <location>
        <begin position="318"/>
        <end position="348"/>
    </location>
</feature>
<feature type="region of interest" description="Disordered" evidence="4">
    <location>
        <begin position="391"/>
        <end position="490"/>
    </location>
</feature>
<dbReference type="OrthoDB" id="757982at2759"/>
<evidence type="ECO:0000256" key="3">
    <source>
        <dbReference type="ARBA" id="ARBA00022833"/>
    </source>
</evidence>
<evidence type="ECO:0000256" key="1">
    <source>
        <dbReference type="ARBA" id="ARBA00022723"/>
    </source>
</evidence>
<proteinExistence type="predicted"/>
<dbReference type="InterPro" id="IPR055300">
    <property type="entry name" value="CWZF3/5/7"/>
</dbReference>
<accession>A0A9W7L527</accession>
<dbReference type="Gene3D" id="3.30.40.100">
    <property type="match status" value="1"/>
</dbReference>
<feature type="compositionally biased region" description="Basic and acidic residues" evidence="4">
    <location>
        <begin position="130"/>
        <end position="144"/>
    </location>
</feature>
<name>A0A9W7L527_9STRA</name>
<evidence type="ECO:0000256" key="4">
    <source>
        <dbReference type="SAM" id="MobiDB-lite"/>
    </source>
</evidence>
<feature type="compositionally biased region" description="Gly residues" evidence="4">
    <location>
        <begin position="477"/>
        <end position="490"/>
    </location>
</feature>
<keyword evidence="3" id="KW-0862">Zinc</keyword>
<dbReference type="PANTHER" id="PTHR46524">
    <property type="entry name" value="CW-TYPE ZINC FINGER"/>
    <property type="match status" value="1"/>
</dbReference>
<evidence type="ECO:0000259" key="5">
    <source>
        <dbReference type="PROSITE" id="PS51050"/>
    </source>
</evidence>
<comment type="caution">
    <text evidence="6">The sequence shown here is derived from an EMBL/GenBank/DDBJ whole genome shotgun (WGS) entry which is preliminary data.</text>
</comment>
<dbReference type="InterPro" id="IPR011124">
    <property type="entry name" value="Znf_CW"/>
</dbReference>
<keyword evidence="1" id="KW-0479">Metal-binding</keyword>
<dbReference type="AlphaFoldDB" id="A0A9W7L527"/>
<dbReference type="PROSITE" id="PS51050">
    <property type="entry name" value="ZF_CW"/>
    <property type="match status" value="1"/>
</dbReference>
<dbReference type="EMBL" id="BRYA01000024">
    <property type="protein sequence ID" value="GMI32960.1"/>
    <property type="molecule type" value="Genomic_DNA"/>
</dbReference>
<evidence type="ECO:0000313" key="6">
    <source>
        <dbReference type="EMBL" id="GMI32960.1"/>
    </source>
</evidence>
<feature type="compositionally biased region" description="Basic and acidic residues" evidence="4">
    <location>
        <begin position="335"/>
        <end position="348"/>
    </location>
</feature>
<sequence length="490" mass="54869">MASKHEYWKSAVKEKKQLMIKLIEDIRRIATEKGLKFDPAVFDDKKVRDRILGFFSNEVKNAKNMLKTERLKTDLKTRSLSQNENWVLCDSCQKWRLLPPHADMESLPDKWYCELNIYDERRNNCSAKEQTSEEAKREHAEKMAGPEVFDEDESDVDEPKIGALDSAKVALLVEAADFGGELYKFRRLIQLLELYARSDSEVNCRTGPPTVFRAKSGVTYTREDGGHFVPSYEVKTFPIISHKEISELAKILARLPTHKEFIKTVAADLDLRLKEPIMLKAWGAWRGAIEMMKEKKKLLAAWGKQIFSVTISGGGGGGTLTGGKSFSEDEWEAQQDWKESSSSQVDDRRDFSEIVETLAEVLDRTPMLSDLQKLEGMGNNFDVTKRIRGLGVSPRSASAATAASPTATQRSRVSYKDKSPGGLSISEEDWEIAAEGTAENMDMDSPESTKSISGKSPRRKKGRMFSPKTTESMMQQGGEGGKGGGSTFSF</sequence>
<feature type="region of interest" description="Disordered" evidence="4">
    <location>
        <begin position="126"/>
        <end position="155"/>
    </location>
</feature>
<reference evidence="7" key="1">
    <citation type="journal article" date="2023" name="Commun. Biol.">
        <title>Genome analysis of Parmales, the sister group of diatoms, reveals the evolutionary specialization of diatoms from phago-mixotrophs to photoautotrophs.</title>
        <authorList>
            <person name="Ban H."/>
            <person name="Sato S."/>
            <person name="Yoshikawa S."/>
            <person name="Yamada K."/>
            <person name="Nakamura Y."/>
            <person name="Ichinomiya M."/>
            <person name="Sato N."/>
            <person name="Blanc-Mathieu R."/>
            <person name="Endo H."/>
            <person name="Kuwata A."/>
            <person name="Ogata H."/>
        </authorList>
    </citation>
    <scope>NUCLEOTIDE SEQUENCE [LARGE SCALE GENOMIC DNA]</scope>
</reference>
<keyword evidence="7" id="KW-1185">Reference proteome</keyword>
<keyword evidence="2" id="KW-0863">Zinc-finger</keyword>
<dbReference type="Proteomes" id="UP001165065">
    <property type="component" value="Unassembled WGS sequence"/>
</dbReference>
<dbReference type="GO" id="GO:0008270">
    <property type="term" value="F:zinc ion binding"/>
    <property type="evidence" value="ECO:0007669"/>
    <property type="project" value="UniProtKB-KW"/>
</dbReference>
<gene>
    <name evidence="6" type="ORF">TrCOL_g2963</name>
</gene>